<evidence type="ECO:0000313" key="9">
    <source>
        <dbReference type="Proteomes" id="UP000248544"/>
    </source>
</evidence>
<keyword evidence="3 6" id="KW-0812">Transmembrane</keyword>
<evidence type="ECO:0000313" key="8">
    <source>
        <dbReference type="EMBL" id="PZG32450.1"/>
    </source>
</evidence>
<comment type="caution">
    <text evidence="8">The sequence shown here is derived from an EMBL/GenBank/DDBJ whole genome shotgun (WGS) entry which is preliminary data.</text>
</comment>
<sequence>MYRSRRHKVIAGVCGGIAERMGWSPNLVRLLFVLSCILPGPQFIIYLLMWIFIRKAPVTGSPTAPYYQ</sequence>
<evidence type="ECO:0000256" key="1">
    <source>
        <dbReference type="ARBA" id="ARBA00004162"/>
    </source>
</evidence>
<evidence type="ECO:0000259" key="7">
    <source>
        <dbReference type="Pfam" id="PF04024"/>
    </source>
</evidence>
<gene>
    <name evidence="8" type="ORF">C1I98_29360</name>
</gene>
<feature type="domain" description="Phage shock protein PspC N-terminal" evidence="7">
    <location>
        <begin position="1"/>
        <end position="55"/>
    </location>
</feature>
<dbReference type="PANTHER" id="PTHR33885">
    <property type="entry name" value="PHAGE SHOCK PROTEIN C"/>
    <property type="match status" value="1"/>
</dbReference>
<keyword evidence="2" id="KW-1003">Cell membrane</keyword>
<dbReference type="AlphaFoldDB" id="A0A2W2G4V4"/>
<keyword evidence="5 6" id="KW-0472">Membrane</keyword>
<dbReference type="InterPro" id="IPR052027">
    <property type="entry name" value="PspC"/>
</dbReference>
<accession>A0A2W2G4V4</accession>
<evidence type="ECO:0000256" key="3">
    <source>
        <dbReference type="ARBA" id="ARBA00022692"/>
    </source>
</evidence>
<organism evidence="8 9">
    <name type="scientific">Spongiactinospora gelatinilytica</name>
    <dbReference type="NCBI Taxonomy" id="2666298"/>
    <lineage>
        <taxon>Bacteria</taxon>
        <taxon>Bacillati</taxon>
        <taxon>Actinomycetota</taxon>
        <taxon>Actinomycetes</taxon>
        <taxon>Streptosporangiales</taxon>
        <taxon>Streptosporangiaceae</taxon>
        <taxon>Spongiactinospora</taxon>
    </lineage>
</organism>
<proteinExistence type="predicted"/>
<name>A0A2W2G4V4_9ACTN</name>
<dbReference type="PANTHER" id="PTHR33885:SF3">
    <property type="entry name" value="PHAGE SHOCK PROTEIN C"/>
    <property type="match status" value="1"/>
</dbReference>
<dbReference type="Proteomes" id="UP000248544">
    <property type="component" value="Unassembled WGS sequence"/>
</dbReference>
<comment type="subcellular location">
    <subcellularLocation>
        <location evidence="1">Cell membrane</location>
        <topology evidence="1">Single-pass membrane protein</topology>
    </subcellularLocation>
</comment>
<dbReference type="EMBL" id="POUA01000308">
    <property type="protein sequence ID" value="PZG32450.1"/>
    <property type="molecule type" value="Genomic_DNA"/>
</dbReference>
<evidence type="ECO:0000256" key="6">
    <source>
        <dbReference type="SAM" id="Phobius"/>
    </source>
</evidence>
<keyword evidence="4 6" id="KW-1133">Transmembrane helix</keyword>
<evidence type="ECO:0000256" key="5">
    <source>
        <dbReference type="ARBA" id="ARBA00023136"/>
    </source>
</evidence>
<reference evidence="8 9" key="1">
    <citation type="submission" date="2018-01" db="EMBL/GenBank/DDBJ databases">
        <title>Draft genome sequence of Sphaerisporangium sp. 7K107.</title>
        <authorList>
            <person name="Sahin N."/>
            <person name="Saygin H."/>
            <person name="Ay H."/>
        </authorList>
    </citation>
    <scope>NUCLEOTIDE SEQUENCE [LARGE SCALE GENOMIC DNA]</scope>
    <source>
        <strain evidence="8 9">7K107</strain>
    </source>
</reference>
<dbReference type="InterPro" id="IPR007168">
    <property type="entry name" value="Phageshock_PspC_N"/>
</dbReference>
<keyword evidence="9" id="KW-1185">Reference proteome</keyword>
<protein>
    <submittedName>
        <fullName evidence="8">PspC family transcriptional regulator</fullName>
    </submittedName>
</protein>
<dbReference type="Pfam" id="PF04024">
    <property type="entry name" value="PspC"/>
    <property type="match status" value="1"/>
</dbReference>
<feature type="transmembrane region" description="Helical" evidence="6">
    <location>
        <begin position="30"/>
        <end position="53"/>
    </location>
</feature>
<evidence type="ECO:0000256" key="2">
    <source>
        <dbReference type="ARBA" id="ARBA00022475"/>
    </source>
</evidence>
<evidence type="ECO:0000256" key="4">
    <source>
        <dbReference type="ARBA" id="ARBA00022989"/>
    </source>
</evidence>
<dbReference type="GO" id="GO:0005886">
    <property type="term" value="C:plasma membrane"/>
    <property type="evidence" value="ECO:0007669"/>
    <property type="project" value="UniProtKB-SubCell"/>
</dbReference>